<accession>A0ABQ3UYX1</accession>
<reference evidence="1 2" key="1">
    <citation type="journal article" date="2021" name="Int. J. Syst. Evol. Microbiol.">
        <title>Reticulibacter mediterranei gen. nov., sp. nov., within the new family Reticulibacteraceae fam. nov., and Ktedonospora formicarum gen. nov., sp. nov., Ktedonobacter robiniae sp. nov., Dictyobacter formicarum sp. nov. and Dictyobacter arantiisoli sp. nov., belonging to the class Ktedonobacteria.</title>
        <authorList>
            <person name="Yabe S."/>
            <person name="Zheng Y."/>
            <person name="Wang C.M."/>
            <person name="Sakai Y."/>
            <person name="Abe K."/>
            <person name="Yokota A."/>
            <person name="Donadio S."/>
            <person name="Cavaletti L."/>
            <person name="Monciardini P."/>
        </authorList>
    </citation>
    <scope>NUCLEOTIDE SEQUENCE [LARGE SCALE GENOMIC DNA]</scope>
    <source>
        <strain evidence="1 2">SOSP1-30</strain>
    </source>
</reference>
<evidence type="ECO:0000313" key="1">
    <source>
        <dbReference type="EMBL" id="GHO57490.1"/>
    </source>
</evidence>
<evidence type="ECO:0000313" key="2">
    <source>
        <dbReference type="Proteomes" id="UP000654345"/>
    </source>
</evidence>
<dbReference type="EMBL" id="BNJG01000002">
    <property type="protein sequence ID" value="GHO57490.1"/>
    <property type="molecule type" value="Genomic_DNA"/>
</dbReference>
<organism evidence="1 2">
    <name type="scientific">Ktedonobacter robiniae</name>
    <dbReference type="NCBI Taxonomy" id="2778365"/>
    <lineage>
        <taxon>Bacteria</taxon>
        <taxon>Bacillati</taxon>
        <taxon>Chloroflexota</taxon>
        <taxon>Ktedonobacteria</taxon>
        <taxon>Ktedonobacterales</taxon>
        <taxon>Ktedonobacteraceae</taxon>
        <taxon>Ktedonobacter</taxon>
    </lineage>
</organism>
<protein>
    <recommendedName>
        <fullName evidence="3">Opine dehydrogenase domain-containing protein</fullName>
    </recommendedName>
</protein>
<proteinExistence type="predicted"/>
<name>A0ABQ3UYX1_9CHLR</name>
<keyword evidence="2" id="KW-1185">Reference proteome</keyword>
<gene>
    <name evidence="1" type="ORF">KSB_59650</name>
</gene>
<evidence type="ECO:0008006" key="3">
    <source>
        <dbReference type="Google" id="ProtNLM"/>
    </source>
</evidence>
<dbReference type="RefSeq" id="WP_201373888.1">
    <property type="nucleotide sequence ID" value="NZ_BNJG01000002.1"/>
</dbReference>
<comment type="caution">
    <text evidence="1">The sequence shown here is derived from an EMBL/GenBank/DDBJ whole genome shotgun (WGS) entry which is preliminary data.</text>
</comment>
<dbReference type="Proteomes" id="UP000654345">
    <property type="component" value="Unassembled WGS sequence"/>
</dbReference>
<sequence length="368" mass="40361">MKILFAGLGNLSSQVFDLFVLRAKPGDQFLVAGRNQAYIQERCRWTHSAALHLGKSIHVDTTSMDVWNIDQMSHIISAFQPDVIFSSMAMLSATSVSRQIPDALSQQLQKAQGAWMPITLAPLYKLMQAVQQTRRKIIVLNAAAPDNLHPVLAKVGLAPTSGIGNLANTISPLRQAIATQLHQSVEHIQIFFFAHADVSQMLRSGTTGGVPFHLTAFSRGEDITSQLDIPALFRTLPLTLKHEYTQLLTAATAATILETLTTENSAITHAPGPDGLPGTYPIQRKAQGIEVILPPGLTREEAIRINQDGLRMNGIESIADDGTVHFSEKHAAVLQNMLGYDCKRLPLSEVENRAHELLTKYNAFISRH</sequence>